<evidence type="ECO:0000313" key="2">
    <source>
        <dbReference type="Proteomes" id="UP000814128"/>
    </source>
</evidence>
<comment type="caution">
    <text evidence="1">The sequence shown here is derived from an EMBL/GenBank/DDBJ whole genome shotgun (WGS) entry which is preliminary data.</text>
</comment>
<organism evidence="1 2">
    <name type="scientific">Vararia minispora EC-137</name>
    <dbReference type="NCBI Taxonomy" id="1314806"/>
    <lineage>
        <taxon>Eukaryota</taxon>
        <taxon>Fungi</taxon>
        <taxon>Dikarya</taxon>
        <taxon>Basidiomycota</taxon>
        <taxon>Agaricomycotina</taxon>
        <taxon>Agaricomycetes</taxon>
        <taxon>Russulales</taxon>
        <taxon>Lachnocladiaceae</taxon>
        <taxon>Vararia</taxon>
    </lineage>
</organism>
<proteinExistence type="predicted"/>
<feature type="non-terminal residue" evidence="1">
    <location>
        <position position="1"/>
    </location>
</feature>
<dbReference type="EMBL" id="MU273497">
    <property type="protein sequence ID" value="KAI0034641.1"/>
    <property type="molecule type" value="Genomic_DNA"/>
</dbReference>
<keyword evidence="2" id="KW-1185">Reference proteome</keyword>
<reference evidence="1" key="2">
    <citation type="journal article" date="2022" name="New Phytol.">
        <title>Evolutionary transition to the ectomycorrhizal habit in the genomes of a hyperdiverse lineage of mushroom-forming fungi.</title>
        <authorList>
            <person name="Looney B."/>
            <person name="Miyauchi S."/>
            <person name="Morin E."/>
            <person name="Drula E."/>
            <person name="Courty P.E."/>
            <person name="Kohler A."/>
            <person name="Kuo A."/>
            <person name="LaButti K."/>
            <person name="Pangilinan J."/>
            <person name="Lipzen A."/>
            <person name="Riley R."/>
            <person name="Andreopoulos W."/>
            <person name="He G."/>
            <person name="Johnson J."/>
            <person name="Nolan M."/>
            <person name="Tritt A."/>
            <person name="Barry K.W."/>
            <person name="Grigoriev I.V."/>
            <person name="Nagy L.G."/>
            <person name="Hibbett D."/>
            <person name="Henrissat B."/>
            <person name="Matheny P.B."/>
            <person name="Labbe J."/>
            <person name="Martin F.M."/>
        </authorList>
    </citation>
    <scope>NUCLEOTIDE SEQUENCE</scope>
    <source>
        <strain evidence="1">EC-137</strain>
    </source>
</reference>
<name>A0ACB8QTD9_9AGAM</name>
<accession>A0ACB8QTD9</accession>
<gene>
    <name evidence="1" type="ORF">K488DRAFT_45049</name>
</gene>
<dbReference type="Proteomes" id="UP000814128">
    <property type="component" value="Unassembled WGS sequence"/>
</dbReference>
<reference evidence="1" key="1">
    <citation type="submission" date="2021-02" db="EMBL/GenBank/DDBJ databases">
        <authorList>
            <consortium name="DOE Joint Genome Institute"/>
            <person name="Ahrendt S."/>
            <person name="Looney B.P."/>
            <person name="Miyauchi S."/>
            <person name="Morin E."/>
            <person name="Drula E."/>
            <person name="Courty P.E."/>
            <person name="Chicoki N."/>
            <person name="Fauchery L."/>
            <person name="Kohler A."/>
            <person name="Kuo A."/>
            <person name="Labutti K."/>
            <person name="Pangilinan J."/>
            <person name="Lipzen A."/>
            <person name="Riley R."/>
            <person name="Andreopoulos W."/>
            <person name="He G."/>
            <person name="Johnson J."/>
            <person name="Barry K.W."/>
            <person name="Grigoriev I.V."/>
            <person name="Nagy L."/>
            <person name="Hibbett D."/>
            <person name="Henrissat B."/>
            <person name="Matheny P.B."/>
            <person name="Labbe J."/>
            <person name="Martin F."/>
        </authorList>
    </citation>
    <scope>NUCLEOTIDE SEQUENCE</scope>
    <source>
        <strain evidence="1">EC-137</strain>
    </source>
</reference>
<evidence type="ECO:0000313" key="1">
    <source>
        <dbReference type="EMBL" id="KAI0034641.1"/>
    </source>
</evidence>
<sequence length="821" mass="92027">DEILQLVFNELDRPAAFALLSRRYHAFSQDPYTRARYLLARHGHLQAFFYALGKPSIVTERVLSVRPVPRCSLFISLYTVSAQILLTSGAHISRYLVQLAVHHYFRTPVPFIKHPWVKLLPLPVFAHFLNLATTHLGDFSTTKGEDDGSVFCLFVKESRMPAGSRTVNADVIVEMLARYKFMPFCDKDPIMAQFPLALAIEPRFLPLAVANGFRMDSSYRDYVFRRMFERSSATEMHTRKILHNVRELCRLDPSMFVSRTVAAEVCMEAQANPAAYSALKTLDRTHELKFELSALVHDLIKNFVSTRSVSAESSATALQFLYRDFLGCSSPDPTVRLVLLLSVFASTTVALSATSAHVRLQQLKLAPLTRADLVNVLLSPFVEQFSTVGTYASVFMVYSKTEIQDLLNFVAIECLSLSSKGSMLKAIVSCYPEVEDEIAYTIGSHYRVAFDALPVPEDERACTNFYSRLCGDLYTIRKNALVARRAERPTIEAKESAQEPEDGEVPDGIVAEDAVVEAEAVVVAAADQSSALGSIGQLTLAAAIHNDDLNTARRRRYASTYTLSQYPDFASLLPYPADAVHVGRWLATHFGARHPVTAELMKHVVINQPTAICTYYVAQLKVPITLMHFKLLARLGRSPAYIMLSAIEDGAPYYESEADYLIDSNPALKLEPQPKTERLPPVSAGRKRPRRSAAPVRSYVVPGSDDEDGDENMSCVRQAPESEISKWLRHLSALHRDELRQLNERKRRAEPDRVRVGKNDFLRFIGPRLREWRRREDECAQKMAQCVGEAMSEGEDDGGDTEYRAGSARKTRRRRTAAGAV</sequence>
<protein>
    <submittedName>
        <fullName evidence="1">Uncharacterized protein</fullName>
    </submittedName>
</protein>